<comment type="cofactor">
    <cofactor evidence="6">
        <name>Cu cation</name>
        <dbReference type="ChEBI" id="CHEBI:23378"/>
    </cofactor>
    <text evidence="6">Contains 1 topaquinone per subunit.</text>
</comment>
<dbReference type="InterPro" id="IPR001480">
    <property type="entry name" value="Bulb-type_lectin_dom"/>
</dbReference>
<keyword evidence="3 6" id="KW-0801">TPQ</keyword>
<name>A0ABQ8GZ01_9ROSI</name>
<dbReference type="InterPro" id="IPR015802">
    <property type="entry name" value="Cu_amine_oxidase_N3"/>
</dbReference>
<dbReference type="PROSITE" id="PS50927">
    <property type="entry name" value="BULB_LECTIN"/>
    <property type="match status" value="1"/>
</dbReference>
<accession>A0ABQ8GZ01</accession>
<evidence type="ECO:0000313" key="8">
    <source>
        <dbReference type="EMBL" id="KAH7522861.1"/>
    </source>
</evidence>
<keyword evidence="9" id="KW-1185">Reference proteome</keyword>
<comment type="PTM">
    <text evidence="6">Topaquinone (TPQ) is generated by copper-dependent autoxidation of a specific tyrosyl residue.</text>
</comment>
<dbReference type="EC" id="1.4.3.-" evidence="6"/>
<dbReference type="EMBL" id="JAFEMO010000204">
    <property type="protein sequence ID" value="KAH7522861.1"/>
    <property type="molecule type" value="Genomic_DNA"/>
</dbReference>
<organism evidence="8 9">
    <name type="scientific">Xanthoceras sorbifolium</name>
    <dbReference type="NCBI Taxonomy" id="99658"/>
    <lineage>
        <taxon>Eukaryota</taxon>
        <taxon>Viridiplantae</taxon>
        <taxon>Streptophyta</taxon>
        <taxon>Embryophyta</taxon>
        <taxon>Tracheophyta</taxon>
        <taxon>Spermatophyta</taxon>
        <taxon>Magnoliopsida</taxon>
        <taxon>eudicotyledons</taxon>
        <taxon>Gunneridae</taxon>
        <taxon>Pentapetalae</taxon>
        <taxon>rosids</taxon>
        <taxon>malvids</taxon>
        <taxon>Sapindales</taxon>
        <taxon>Sapindaceae</taxon>
        <taxon>Xanthoceroideae</taxon>
        <taxon>Xanthoceras</taxon>
    </lineage>
</organism>
<evidence type="ECO:0000256" key="6">
    <source>
        <dbReference type="RuleBase" id="RU000672"/>
    </source>
</evidence>
<dbReference type="PANTHER" id="PTHR10638:SF40">
    <property type="entry name" value="PRIMARY AMINE OXIDASE 1"/>
    <property type="match status" value="1"/>
</dbReference>
<dbReference type="InterPro" id="IPR049948">
    <property type="entry name" value="Cu_Am_ox_TPQ-bd"/>
</dbReference>
<gene>
    <name evidence="8" type="ORF">JRO89_XSUnG0093600</name>
</gene>
<dbReference type="PROSITE" id="PS01164">
    <property type="entry name" value="COPPER_AMINE_OXID_1"/>
    <property type="match status" value="1"/>
</dbReference>
<dbReference type="SUPFAM" id="SSF54416">
    <property type="entry name" value="Amine oxidase N-terminal region"/>
    <property type="match status" value="4"/>
</dbReference>
<evidence type="ECO:0000256" key="3">
    <source>
        <dbReference type="ARBA" id="ARBA00022772"/>
    </source>
</evidence>
<evidence type="ECO:0000259" key="7">
    <source>
        <dbReference type="PROSITE" id="PS50927"/>
    </source>
</evidence>
<dbReference type="InterPro" id="IPR044730">
    <property type="entry name" value="RNase_H-like_dom_plant"/>
</dbReference>
<dbReference type="CDD" id="cd06222">
    <property type="entry name" value="RNase_H_like"/>
    <property type="match status" value="1"/>
</dbReference>
<protein>
    <recommendedName>
        <fullName evidence="6">Amine oxidase</fullName>
        <ecNumber evidence="6">1.4.3.-</ecNumber>
    </recommendedName>
</protein>
<dbReference type="Pfam" id="PF02728">
    <property type="entry name" value="Cu_amine_oxidN3"/>
    <property type="match status" value="2"/>
</dbReference>
<evidence type="ECO:0000256" key="4">
    <source>
        <dbReference type="ARBA" id="ARBA00023002"/>
    </source>
</evidence>
<keyword evidence="5 6" id="KW-0186">Copper</keyword>
<sequence length="1554" mass="174337">MANHLRLDFNLIEGLAIVHTNNASNHFSLDSTATFPSLDQPFASPNSVEGGFRLLKAQLAVKINAQKSEQAKNVWAVSGLWDRLRRFKGLRCCEVLRGLFPIVSVKDLEQGLLREFQDTQDKLCGIGRPPSLPASVDCEGLLVAALAKRLVGRFSPEVGEFLALREGLLFAKSRGLVVRLAEVDACNIASCVLKPVSVFGEAALVIQDIKALFREVGVSNCRAIPRLSNRVAHSLVSLALSSVEELCLEEPSKPVVVSWLRNTSTTTTNPPRKAFVMARIDHETHELIVDLSKQSIVSDRIYHSYGYPVLTIEDQVNANKLPYTYPPFVASIGKRGLKLEEVICESSSVDGTVNIYMRPIEGITLTVDLDQMEIIGYQDRAIVPVPKSDGTDYRESEMKPPFRPSLKEITVVQPDGPSFTVDGHIIRWADWEFHLSFDARAGPIIYLASIYDLEKQQYRQVVYKAHVSELFVPYMDVTEEWYYRTFFDAGEYGYGLCAVSLEPLRDCPANTVFMDANFAGQDGFPVKIPNGFCIFERYAGDIMWRHTEVVPGKPVREVRQEVSLVVRNIATLGNYDYVNDWEFLQSGTIKVKVGLTGTLEVKGTKYTHKDQIEEEVYGTLLSENTIGVNHDHFLNYRVDLDVDGDANSFVKSRMQTTRVANNHTSPRKSYWKVDSQTARTESDARIKLGLEAADLLFVNPNKKTRLGNIVGYRLIPGAVAGPLLSDDDYPQMRAAFTKYNVWVTRITSLRNGQEGCMLIKATEMIPWLHGATGFHHAPYQEDFPVMPTLSGGFELRPSNFFESNPVLKVKQSKDIKGLQFCVEEFGGDRVEEFMTMPLLVLAFLLQCCFFTTSLYHPLDPLNATEINKIKLIVDKSKFGTLPNLTFHSVDLEEPDKTHVLRWLSRNKQLQGGGSNLPRRAKVVVRAGGETHELIVDLATGGSIKSHHIYTGHGYPPLTFNELFRASKLPLTYPNFQDSIELRGLNLSEVSCIPFTIGWYGEHVTKRALRVVCFYRGGSVNVFARPIEGISMLVDVDKMQITMYVDRLRVPLPKAEDTDFQSRKSFPDSITCNITKRGFTVEGHRIRWANWVFHVSFDARAGIVISTASIFDARTNKFRRVLYRSHVSETFVPYMDPTSEWYFRTFMDIGEFGFGRAASSLQPMIDCPGNAEYIDGYLAGADGQAQQFPRVICIFERYSGNVAWRHSEINVPGKVIRNGEPETSLVARMVATVGNYDYFLDWEFKRSGSIRVGVDLTGVLEMKATSYTNNDEITENIYGTLVAENTVAVNHDHFLTYYLDLDVDGNGNSFVKAKQRMARVANDNDSPRKSYWTVVRETAKTEADAKVRLGLEPAELVIVNTNKKTKVGNHVGYRLITGQPVASLLSDDDYPQSRAAYTKYQVWVTAYNKSERWAGGFYADRSRGDDGLSIWSRRPLVLSYYSLPMVPMAASKVLVWSLLLFALSLSSFAQVTTDRIELGSSITTGSSNSSWQSSSGDFAFGVYPLVNGQFLAGIWFDKMPERTLVWSTNRDDPARIGSTINLILNGQFVLIKLEA</sequence>
<feature type="domain" description="Bulb-type lectin" evidence="7">
    <location>
        <begin position="1472"/>
        <end position="1554"/>
    </location>
</feature>
<dbReference type="InterPro" id="IPR036460">
    <property type="entry name" value="Cu_amine_oxidase_C_sf"/>
</dbReference>
<comment type="similarity">
    <text evidence="1 6">Belongs to the copper/topaquinone oxidase family.</text>
</comment>
<evidence type="ECO:0000256" key="2">
    <source>
        <dbReference type="ARBA" id="ARBA00022723"/>
    </source>
</evidence>
<dbReference type="Pfam" id="PF02727">
    <property type="entry name" value="Cu_amine_oxidN2"/>
    <property type="match status" value="2"/>
</dbReference>
<dbReference type="Gene3D" id="3.10.450.40">
    <property type="match status" value="4"/>
</dbReference>
<keyword evidence="2 6" id="KW-0479">Metal-binding</keyword>
<dbReference type="InterPro" id="IPR000269">
    <property type="entry name" value="Cu_amine_oxidase"/>
</dbReference>
<dbReference type="InterPro" id="IPR016182">
    <property type="entry name" value="Cu_amine_oxidase_N-reg"/>
</dbReference>
<dbReference type="Gene3D" id="2.70.98.20">
    <property type="entry name" value="Copper amine oxidase, catalytic domain"/>
    <property type="match status" value="2"/>
</dbReference>
<dbReference type="Pfam" id="PF01179">
    <property type="entry name" value="Cu_amine_oxid"/>
    <property type="match status" value="2"/>
</dbReference>
<reference evidence="8 9" key="1">
    <citation type="submission" date="2021-02" db="EMBL/GenBank/DDBJ databases">
        <title>Plant Genome Project.</title>
        <authorList>
            <person name="Zhang R.-G."/>
        </authorList>
    </citation>
    <scope>NUCLEOTIDE SEQUENCE [LARGE SCALE GENOMIC DNA]</scope>
    <source>
        <tissue evidence="8">Leaves</tissue>
    </source>
</reference>
<evidence type="ECO:0000313" key="9">
    <source>
        <dbReference type="Proteomes" id="UP000827721"/>
    </source>
</evidence>
<dbReference type="Proteomes" id="UP000827721">
    <property type="component" value="Unassembled WGS sequence"/>
</dbReference>
<comment type="caution">
    <text evidence="8">The sequence shown here is derived from an EMBL/GenBank/DDBJ whole genome shotgun (WGS) entry which is preliminary data.</text>
</comment>
<dbReference type="PANTHER" id="PTHR10638">
    <property type="entry name" value="COPPER AMINE OXIDASE"/>
    <property type="match status" value="1"/>
</dbReference>
<evidence type="ECO:0000256" key="1">
    <source>
        <dbReference type="ARBA" id="ARBA00007983"/>
    </source>
</evidence>
<keyword evidence="4 6" id="KW-0560">Oxidoreductase</keyword>
<dbReference type="InterPro" id="IPR015798">
    <property type="entry name" value="Cu_amine_oxidase_C"/>
</dbReference>
<proteinExistence type="inferred from homology"/>
<dbReference type="InterPro" id="IPR015800">
    <property type="entry name" value="Cu_amine_oxidase_N2"/>
</dbReference>
<evidence type="ECO:0000256" key="5">
    <source>
        <dbReference type="ARBA" id="ARBA00023008"/>
    </source>
</evidence>
<dbReference type="SUPFAM" id="SSF49998">
    <property type="entry name" value="Amine oxidase catalytic domain"/>
    <property type="match status" value="2"/>
</dbReference>